<dbReference type="EMBL" id="CP115965">
    <property type="protein sequence ID" value="WZW97829.1"/>
    <property type="molecule type" value="Genomic_DNA"/>
</dbReference>
<reference evidence="1 2" key="1">
    <citation type="journal article" date="2023" name="Environ Microbiome">
        <title>A coral-associated actinobacterium mitigates coral bleaching under heat stress.</title>
        <authorList>
            <person name="Li J."/>
            <person name="Zou Y."/>
            <person name="Li Q."/>
            <person name="Zhang J."/>
            <person name="Bourne D.G."/>
            <person name="Lyu Y."/>
            <person name="Liu C."/>
            <person name="Zhang S."/>
        </authorList>
    </citation>
    <scope>NUCLEOTIDE SEQUENCE [LARGE SCALE GENOMIC DNA]</scope>
    <source>
        <strain evidence="1 2">SCSIO 13291</strain>
    </source>
</reference>
<evidence type="ECO:0000313" key="1">
    <source>
        <dbReference type="EMBL" id="WZW97829.1"/>
    </source>
</evidence>
<sequence>MTQASERIDLRMVSGTTRAQRAVVSRVEHARRLAAALELAATHGGVLTRAMLLDDGMTTGQIRSEVERGAFQRLGRHTLGLTGRELTEAATWWRALWESGPRAVLDGPTALLAAGLRGWIEPVIHVSVPHNTAPRSIPGVQHRQLRDLGAVAGAGLRHTKPHVAVIRAAQWAATDKAAATLIAMTVQQRLVMPATLLAHWHSVIYSARRPVLDGVIRDVCDGAHSLNELDFAARCRRRRLPEPTRQAVRVSDNGRVYLDALFEPEGVHVEIQGAGHFEGTAGVADALRFNGLAIREPGVVRLQIPVLGLRTDPDAFMDQVAAALAASRKRAS</sequence>
<organism evidence="1 2">
    <name type="scientific">Propioniciclava soli</name>
    <dbReference type="NCBI Taxonomy" id="2775081"/>
    <lineage>
        <taxon>Bacteria</taxon>
        <taxon>Bacillati</taxon>
        <taxon>Actinomycetota</taxon>
        <taxon>Actinomycetes</taxon>
        <taxon>Propionibacteriales</taxon>
        <taxon>Propionibacteriaceae</taxon>
        <taxon>Propioniciclava</taxon>
    </lineage>
</organism>
<proteinExistence type="predicted"/>
<accession>A0ABZ3C6H5</accession>
<evidence type="ECO:0000313" key="2">
    <source>
        <dbReference type="Proteomes" id="UP001434337"/>
    </source>
</evidence>
<name>A0ABZ3C6H5_9ACTN</name>
<evidence type="ECO:0008006" key="3">
    <source>
        <dbReference type="Google" id="ProtNLM"/>
    </source>
</evidence>
<keyword evidence="2" id="KW-1185">Reference proteome</keyword>
<protein>
    <recommendedName>
        <fullName evidence="3">DUF559 domain-containing protein</fullName>
    </recommendedName>
</protein>
<gene>
    <name evidence="1" type="ORF">PCC79_13120</name>
</gene>
<dbReference type="RefSeq" id="WP_232548446.1">
    <property type="nucleotide sequence ID" value="NZ_CP115965.1"/>
</dbReference>
<dbReference type="Proteomes" id="UP001434337">
    <property type="component" value="Chromosome"/>
</dbReference>